<dbReference type="EMBL" id="ADBJ01000002">
    <property type="protein sequence ID" value="EFA86365.1"/>
    <property type="molecule type" value="Genomic_DNA"/>
</dbReference>
<organism evidence="8 9">
    <name type="scientific">Heterostelium pallidum (strain ATCC 26659 / Pp 5 / PN500)</name>
    <name type="common">Cellular slime mold</name>
    <name type="synonym">Polysphondylium pallidum</name>
    <dbReference type="NCBI Taxonomy" id="670386"/>
    <lineage>
        <taxon>Eukaryota</taxon>
        <taxon>Amoebozoa</taxon>
        <taxon>Evosea</taxon>
        <taxon>Eumycetozoa</taxon>
        <taxon>Dictyostelia</taxon>
        <taxon>Acytosteliales</taxon>
        <taxon>Acytosteliaceae</taxon>
        <taxon>Heterostelium</taxon>
    </lineage>
</organism>
<feature type="signal peptide" evidence="6">
    <location>
        <begin position="1"/>
        <end position="17"/>
    </location>
</feature>
<evidence type="ECO:0000313" key="8">
    <source>
        <dbReference type="EMBL" id="EFA86365.1"/>
    </source>
</evidence>
<keyword evidence="3 4" id="KW-0326">Glycosidase</keyword>
<dbReference type="InterPro" id="IPR001579">
    <property type="entry name" value="Glyco_hydro_18_chit_AS"/>
</dbReference>
<dbReference type="InParanoid" id="D3AVP2"/>
<comment type="similarity">
    <text evidence="5">Belongs to the glycosyl hydrolase 18 family.</text>
</comment>
<dbReference type="GO" id="GO:0008843">
    <property type="term" value="F:endochitinase activity"/>
    <property type="evidence" value="ECO:0007669"/>
    <property type="project" value="UniProtKB-EC"/>
</dbReference>
<reference evidence="8 9" key="1">
    <citation type="journal article" date="2011" name="Genome Res.">
        <title>Phylogeny-wide analysis of social amoeba genomes highlights ancient origins for complex intercellular communication.</title>
        <authorList>
            <person name="Heidel A.J."/>
            <person name="Lawal H.M."/>
            <person name="Felder M."/>
            <person name="Schilde C."/>
            <person name="Helps N.R."/>
            <person name="Tunggal B."/>
            <person name="Rivero F."/>
            <person name="John U."/>
            <person name="Schleicher M."/>
            <person name="Eichinger L."/>
            <person name="Platzer M."/>
            <person name="Noegel A.A."/>
            <person name="Schaap P."/>
            <person name="Gloeckner G."/>
        </authorList>
    </citation>
    <scope>NUCLEOTIDE SEQUENCE [LARGE SCALE GENOMIC DNA]</scope>
    <source>
        <strain evidence="9">ATCC 26659 / Pp 5 / PN500</strain>
    </source>
</reference>
<evidence type="ECO:0000259" key="7">
    <source>
        <dbReference type="PROSITE" id="PS51910"/>
    </source>
</evidence>
<evidence type="ECO:0000256" key="3">
    <source>
        <dbReference type="ARBA" id="ARBA00023295"/>
    </source>
</evidence>
<dbReference type="EC" id="3.2.1.14" evidence="1"/>
<comment type="caution">
    <text evidence="8">The sequence shown here is derived from an EMBL/GenBank/DDBJ whole genome shotgun (WGS) entry which is preliminary data.</text>
</comment>
<dbReference type="Gene3D" id="3.20.20.80">
    <property type="entry name" value="Glycosidases"/>
    <property type="match status" value="1"/>
</dbReference>
<feature type="chain" id="PRO_5003040530" description="chitinase" evidence="6">
    <location>
        <begin position="18"/>
        <end position="336"/>
    </location>
</feature>
<proteinExistence type="inferred from homology"/>
<dbReference type="Proteomes" id="UP000001396">
    <property type="component" value="Unassembled WGS sequence"/>
</dbReference>
<gene>
    <name evidence="8" type="ORF">PPL_00157</name>
</gene>
<dbReference type="RefSeq" id="XP_020438470.1">
    <property type="nucleotide sequence ID" value="XM_020571196.1"/>
</dbReference>
<accession>D3AVP2</accession>
<evidence type="ECO:0000256" key="5">
    <source>
        <dbReference type="RuleBase" id="RU004453"/>
    </source>
</evidence>
<name>D3AVP2_HETP5</name>
<dbReference type="PANTHER" id="PTHR45708">
    <property type="entry name" value="ENDOCHITINASE"/>
    <property type="match status" value="1"/>
</dbReference>
<evidence type="ECO:0000256" key="6">
    <source>
        <dbReference type="SAM" id="SignalP"/>
    </source>
</evidence>
<evidence type="ECO:0000313" key="9">
    <source>
        <dbReference type="Proteomes" id="UP000001396"/>
    </source>
</evidence>
<dbReference type="OMA" id="CPQIGAD"/>
<dbReference type="InterPro" id="IPR001223">
    <property type="entry name" value="Glyco_hydro18_cat"/>
</dbReference>
<dbReference type="Pfam" id="PF00704">
    <property type="entry name" value="Glyco_hydro_18"/>
    <property type="match status" value="1"/>
</dbReference>
<dbReference type="AlphaFoldDB" id="D3AVP2"/>
<evidence type="ECO:0000256" key="4">
    <source>
        <dbReference type="RuleBase" id="RU000489"/>
    </source>
</evidence>
<dbReference type="GO" id="GO:0005975">
    <property type="term" value="P:carbohydrate metabolic process"/>
    <property type="evidence" value="ECO:0007669"/>
    <property type="project" value="InterPro"/>
</dbReference>
<dbReference type="SUPFAM" id="SSF51445">
    <property type="entry name" value="(Trans)glycosidases"/>
    <property type="match status" value="1"/>
</dbReference>
<keyword evidence="9" id="KW-1185">Reference proteome</keyword>
<dbReference type="GO" id="GO:0005576">
    <property type="term" value="C:extracellular region"/>
    <property type="evidence" value="ECO:0007669"/>
    <property type="project" value="TreeGrafter"/>
</dbReference>
<dbReference type="InterPro" id="IPR045321">
    <property type="entry name" value="Cts1-like"/>
</dbReference>
<keyword evidence="2 4" id="KW-0378">Hydrolase</keyword>
<dbReference type="GeneID" id="31355691"/>
<dbReference type="InterPro" id="IPR050542">
    <property type="entry name" value="Glycosyl_Hydrlase18_Chitinase"/>
</dbReference>
<feature type="domain" description="GH18" evidence="7">
    <location>
        <begin position="24"/>
        <end position="324"/>
    </location>
</feature>
<protein>
    <recommendedName>
        <fullName evidence="1">chitinase</fullName>
        <ecNumber evidence="1">3.2.1.14</ecNumber>
    </recommendedName>
</protein>
<dbReference type="CDD" id="cd02877">
    <property type="entry name" value="GH18_hevamine_XipI_class_III"/>
    <property type="match status" value="1"/>
</dbReference>
<dbReference type="PANTHER" id="PTHR45708:SF49">
    <property type="entry name" value="ENDOCHITINASE"/>
    <property type="match status" value="1"/>
</dbReference>
<sequence length="336" mass="36241">MKSIILLLSVLITVSYSFNLNAHSNLVAYFGQDSANDGSQQMLSYYCNDTTYDVFILSFVDIFFSGETFNGAQLPEVNLANLCQNTFPQYPLLMDCPEMGDAIKYCQSKGKIVTISLGGAVGAYGLSSPSEAQEFASTVWNLFLGGNNSYPRPFGDAILDGIDLDIEGGGGQNYNVFLTTLKSKYFAGASKKYYVSGAPQCPFPDAYLGPGPNTALQTGLFDFVNVQFYNNYCDLSGGQSNYPTWSEWAGNSSSTTKIMIGLPAGAQAAGSGYIPAGQVTNALHPYLNSPNFGGVMIWDVSVAEKNKNGALNYAQLLSQYLKKNAPAPSSEDDYEF</sequence>
<dbReference type="PROSITE" id="PS01095">
    <property type="entry name" value="GH18_1"/>
    <property type="match status" value="1"/>
</dbReference>
<dbReference type="PROSITE" id="PS51910">
    <property type="entry name" value="GH18_2"/>
    <property type="match status" value="1"/>
</dbReference>
<keyword evidence="6" id="KW-0732">Signal</keyword>
<dbReference type="InterPro" id="IPR017853">
    <property type="entry name" value="GH"/>
</dbReference>
<evidence type="ECO:0000256" key="1">
    <source>
        <dbReference type="ARBA" id="ARBA00012729"/>
    </source>
</evidence>
<evidence type="ECO:0000256" key="2">
    <source>
        <dbReference type="ARBA" id="ARBA00022801"/>
    </source>
</evidence>